<feature type="transmembrane region" description="Helical" evidence="6">
    <location>
        <begin position="436"/>
        <end position="457"/>
    </location>
</feature>
<keyword evidence="3 6" id="KW-1133">Transmembrane helix</keyword>
<sequence length="567" mass="64613">MGNTFIILPTIILVTLILSIYYTSKKLTSRSSNSQWEWERSGLNVSLYTSTLNDLPRILLNKLNIGLARKLKIIYSTGIGFGLLGLIIALLGSFWATYNVWLEVLIEIEIHTLQKVNMHNISIVKRDLAVDPTNDLLGNEKKSNWDFAGGLQPLVPGLTMPWSHLPTLILALILNQLIHEFGHAISAALDDIQPSRFSVNLHVMLPSMMVSFPSSIDTLDPNTKMRLATSGPFHNLLTWFFIWLLTFGGLGNLFWYDRSKEGIVVQDIQWNSPLYNHLEPGSLITHLDDVSLSSITDLDLWSNYLLSDKIGDEGSGWCMNKTTFQSQLDSIFNHCDKTTNKIIFESMNGLTKGMKKCLNPNPILNIKSTKCPCPDSRWVCVRPIYSEQILRIGIKENYEERIIIYKGPREEVLRNVKVGKKDARGWPSGIRWSELFVKYLSTIALSLFFFNLLPLPLTDGSQLLISLLQWESIYKPSVKIPLRATLNNVEEGSSTSNGPNISLYKEYDFDSDEEEEEYIGSSSQMREFIITEVGWKRWFRRGVQWFTMSMVGFWTAGWAMLFLLRSS</sequence>
<reference evidence="9" key="4">
    <citation type="submission" date="2024-02" db="EMBL/GenBank/DDBJ databases">
        <title>Comparative genomics of Cryptococcus and Kwoniella reveals pathogenesis evolution and contrasting modes of karyotype evolution via chromosome fusion or intercentromeric recombination.</title>
        <authorList>
            <person name="Coelho M.A."/>
            <person name="David-Palma M."/>
            <person name="Shea T."/>
            <person name="Bowers K."/>
            <person name="McGinley-Smith S."/>
            <person name="Mohammad A.W."/>
            <person name="Gnirke A."/>
            <person name="Yurkov A.M."/>
            <person name="Nowrousian M."/>
            <person name="Sun S."/>
            <person name="Cuomo C.A."/>
            <person name="Heitman J."/>
        </authorList>
    </citation>
    <scope>NUCLEOTIDE SEQUENCE</scope>
    <source>
        <strain evidence="9">CBS 10737</strain>
    </source>
</reference>
<evidence type="ECO:0000313" key="10">
    <source>
        <dbReference type="Proteomes" id="UP000094020"/>
    </source>
</evidence>
<evidence type="ECO:0000256" key="6">
    <source>
        <dbReference type="SAM" id="Phobius"/>
    </source>
</evidence>
<dbReference type="GO" id="GO:1905897">
    <property type="term" value="P:regulation of response to endoplasmic reticulum stress"/>
    <property type="evidence" value="ECO:0007669"/>
    <property type="project" value="TreeGrafter"/>
</dbReference>
<dbReference type="EMBL" id="KI894013">
    <property type="protein sequence ID" value="OCF48592.1"/>
    <property type="molecule type" value="Genomic_DNA"/>
</dbReference>
<organism evidence="8">
    <name type="scientific">Kwoniella pini CBS 10737</name>
    <dbReference type="NCBI Taxonomy" id="1296096"/>
    <lineage>
        <taxon>Eukaryota</taxon>
        <taxon>Fungi</taxon>
        <taxon>Dikarya</taxon>
        <taxon>Basidiomycota</taxon>
        <taxon>Agaricomycotina</taxon>
        <taxon>Tremellomycetes</taxon>
        <taxon>Tremellales</taxon>
        <taxon>Cryptococcaceae</taxon>
        <taxon>Kwoniella</taxon>
    </lineage>
</organism>
<protein>
    <recommendedName>
        <fullName evidence="5">Endopeptidase S2P</fullName>
    </recommendedName>
</protein>
<dbReference type="AlphaFoldDB" id="A0A1B9HZ90"/>
<reference evidence="8" key="1">
    <citation type="submission" date="2013-07" db="EMBL/GenBank/DDBJ databases">
        <title>The Genome Sequence of Cryptococcus pinus CBS10737.</title>
        <authorList>
            <consortium name="The Broad Institute Genome Sequencing Platform"/>
            <person name="Cuomo C."/>
            <person name="Litvintseva A."/>
            <person name="Chen Y."/>
            <person name="Heitman J."/>
            <person name="Sun S."/>
            <person name="Springer D."/>
            <person name="Dromer F."/>
            <person name="Young S.K."/>
            <person name="Zeng Q."/>
            <person name="Gargeya S."/>
            <person name="Fitzgerald M."/>
            <person name="Abouelleil A."/>
            <person name="Alvarado L."/>
            <person name="Berlin A.M."/>
            <person name="Chapman S.B."/>
            <person name="Dewar J."/>
            <person name="Goldberg J."/>
            <person name="Griggs A."/>
            <person name="Gujja S."/>
            <person name="Hansen M."/>
            <person name="Howarth C."/>
            <person name="Imamovic A."/>
            <person name="Larimer J."/>
            <person name="McCowan C."/>
            <person name="Murphy C."/>
            <person name="Pearson M."/>
            <person name="Priest M."/>
            <person name="Roberts A."/>
            <person name="Saif S."/>
            <person name="Shea T."/>
            <person name="Sykes S."/>
            <person name="Wortman J."/>
            <person name="Nusbaum C."/>
            <person name="Birren B."/>
        </authorList>
    </citation>
    <scope>NUCLEOTIDE SEQUENCE [LARGE SCALE GENOMIC DNA]</scope>
    <source>
        <strain evidence="8">CBS 10737</strain>
    </source>
</reference>
<accession>A0A1B9HZ90</accession>
<reference evidence="8" key="3">
    <citation type="submission" date="2016-07" db="EMBL/GenBank/DDBJ databases">
        <title>Evolution of pathogenesis and genome organization in the Tremellales.</title>
        <authorList>
            <person name="Cuomo C."/>
            <person name="Litvintseva A."/>
            <person name="Heitman J."/>
            <person name="Chen Y."/>
            <person name="Sun S."/>
            <person name="Springer D."/>
            <person name="Dromer F."/>
            <person name="Young S."/>
            <person name="Zeng Q."/>
            <person name="Chapman S."/>
            <person name="Gujja S."/>
            <person name="Saif S."/>
            <person name="Birren B."/>
        </authorList>
    </citation>
    <scope>NUCLEOTIDE SEQUENCE</scope>
    <source>
        <strain evidence="8">CBS 10737</strain>
    </source>
</reference>
<evidence type="ECO:0000256" key="2">
    <source>
        <dbReference type="ARBA" id="ARBA00022692"/>
    </source>
</evidence>
<dbReference type="GO" id="GO:0004222">
    <property type="term" value="F:metalloendopeptidase activity"/>
    <property type="evidence" value="ECO:0007669"/>
    <property type="project" value="InterPro"/>
</dbReference>
<reference evidence="9" key="2">
    <citation type="submission" date="2013-07" db="EMBL/GenBank/DDBJ databases">
        <authorList>
            <consortium name="The Broad Institute Genome Sequencing Platform"/>
            <person name="Cuomo C."/>
            <person name="Litvintseva A."/>
            <person name="Chen Y."/>
            <person name="Heitman J."/>
            <person name="Sun S."/>
            <person name="Springer D."/>
            <person name="Dromer F."/>
            <person name="Young S.K."/>
            <person name="Zeng Q."/>
            <person name="Gargeya S."/>
            <person name="Fitzgerald M."/>
            <person name="Abouelleil A."/>
            <person name="Alvarado L."/>
            <person name="Berlin A.M."/>
            <person name="Chapman S.B."/>
            <person name="Dewar J."/>
            <person name="Goldberg J."/>
            <person name="Griggs A."/>
            <person name="Gujja S."/>
            <person name="Hansen M."/>
            <person name="Howarth C."/>
            <person name="Imamovic A."/>
            <person name="Larimer J."/>
            <person name="McCowan C."/>
            <person name="Murphy C."/>
            <person name="Pearson M."/>
            <person name="Priest M."/>
            <person name="Roberts A."/>
            <person name="Saif S."/>
            <person name="Shea T."/>
            <person name="Sykes S."/>
            <person name="Wortman J."/>
            <person name="Nusbaum C."/>
            <person name="Birren B."/>
        </authorList>
    </citation>
    <scope>NUCLEOTIDE SEQUENCE</scope>
    <source>
        <strain evidence="9">CBS 10737</strain>
    </source>
</reference>
<keyword evidence="4 6" id="KW-0472">Membrane</keyword>
<dbReference type="GO" id="GO:0031293">
    <property type="term" value="P:membrane protein intracellular domain proteolysis"/>
    <property type="evidence" value="ECO:0007669"/>
    <property type="project" value="TreeGrafter"/>
</dbReference>
<feature type="transmembrane region" description="Helical" evidence="6">
    <location>
        <begin position="236"/>
        <end position="256"/>
    </location>
</feature>
<evidence type="ECO:0000313" key="9">
    <source>
        <dbReference type="EMBL" id="WWC73119.1"/>
    </source>
</evidence>
<dbReference type="Proteomes" id="UP000094020">
    <property type="component" value="Chromosome 10"/>
</dbReference>
<evidence type="ECO:0000256" key="4">
    <source>
        <dbReference type="ARBA" id="ARBA00023136"/>
    </source>
</evidence>
<dbReference type="KEGG" id="kpin:30173740"/>
<dbReference type="Pfam" id="PF02163">
    <property type="entry name" value="Peptidase_M50"/>
    <property type="match status" value="1"/>
</dbReference>
<evidence type="ECO:0000256" key="1">
    <source>
        <dbReference type="ARBA" id="ARBA00004127"/>
    </source>
</evidence>
<dbReference type="GeneID" id="30173740"/>
<dbReference type="GO" id="GO:0012505">
    <property type="term" value="C:endomembrane system"/>
    <property type="evidence" value="ECO:0007669"/>
    <property type="project" value="UniProtKB-SubCell"/>
</dbReference>
<feature type="domain" description="Peptidase M50" evidence="7">
    <location>
        <begin position="168"/>
        <end position="470"/>
    </location>
</feature>
<dbReference type="STRING" id="1296096.A0A1B9HZ90"/>
<dbReference type="EMBL" id="CP144528">
    <property type="protein sequence ID" value="WWC73119.1"/>
    <property type="molecule type" value="Genomic_DNA"/>
</dbReference>
<dbReference type="InterPro" id="IPR001193">
    <property type="entry name" value="MBTPS2"/>
</dbReference>
<proteinExistence type="predicted"/>
<dbReference type="PANTHER" id="PTHR13325:SF3">
    <property type="entry name" value="MEMBRANE-BOUND TRANSCRIPTION FACTOR SITE-2 PROTEASE"/>
    <property type="match status" value="1"/>
</dbReference>
<keyword evidence="10" id="KW-1185">Reference proteome</keyword>
<dbReference type="GO" id="GO:0016020">
    <property type="term" value="C:membrane"/>
    <property type="evidence" value="ECO:0007669"/>
    <property type="project" value="InterPro"/>
</dbReference>
<name>A0A1B9HZ90_9TREE</name>
<evidence type="ECO:0000313" key="8">
    <source>
        <dbReference type="EMBL" id="OCF48592.1"/>
    </source>
</evidence>
<evidence type="ECO:0000259" key="7">
    <source>
        <dbReference type="Pfam" id="PF02163"/>
    </source>
</evidence>
<feature type="transmembrane region" description="Helical" evidence="6">
    <location>
        <begin position="545"/>
        <end position="564"/>
    </location>
</feature>
<feature type="transmembrane region" description="Helical" evidence="6">
    <location>
        <begin position="6"/>
        <end position="24"/>
    </location>
</feature>
<dbReference type="RefSeq" id="XP_019009811.1">
    <property type="nucleotide sequence ID" value="XM_019157093.1"/>
</dbReference>
<feature type="transmembrane region" description="Helical" evidence="6">
    <location>
        <begin position="73"/>
        <end position="96"/>
    </location>
</feature>
<evidence type="ECO:0000256" key="5">
    <source>
        <dbReference type="ARBA" id="ARBA00032658"/>
    </source>
</evidence>
<dbReference type="GO" id="GO:0005737">
    <property type="term" value="C:cytoplasm"/>
    <property type="evidence" value="ECO:0007669"/>
    <property type="project" value="TreeGrafter"/>
</dbReference>
<dbReference type="InterPro" id="IPR008915">
    <property type="entry name" value="Peptidase_M50"/>
</dbReference>
<dbReference type="OrthoDB" id="7694678at2759"/>
<dbReference type="PANTHER" id="PTHR13325">
    <property type="entry name" value="PROTEASE M50 MEMBRANE-BOUND TRANSCRIPTION FACTOR SITE 2 PROTEASE"/>
    <property type="match status" value="1"/>
</dbReference>
<keyword evidence="2 6" id="KW-0812">Transmembrane</keyword>
<evidence type="ECO:0000256" key="3">
    <source>
        <dbReference type="ARBA" id="ARBA00022989"/>
    </source>
</evidence>
<comment type="subcellular location">
    <subcellularLocation>
        <location evidence="1">Endomembrane system</location>
        <topology evidence="1">Multi-pass membrane protein</topology>
    </subcellularLocation>
</comment>
<gene>
    <name evidence="8" type="ORF">I206_05371</name>
    <name evidence="9" type="ORF">I206_107085</name>
</gene>